<comment type="similarity">
    <text evidence="1">Belongs to the TIM50 family.</text>
</comment>
<keyword evidence="1" id="KW-0813">Transport</keyword>
<dbReference type="GO" id="GO:0005744">
    <property type="term" value="C:TIM23 mitochondrial import inner membrane translocase complex"/>
    <property type="evidence" value="ECO:0007669"/>
    <property type="project" value="UniProtKB-UniRule"/>
</dbReference>
<organism evidence="4">
    <name type="scientific">Aphanomyces astaci</name>
    <name type="common">Crayfish plague agent</name>
    <dbReference type="NCBI Taxonomy" id="112090"/>
    <lineage>
        <taxon>Eukaryota</taxon>
        <taxon>Sar</taxon>
        <taxon>Stramenopiles</taxon>
        <taxon>Oomycota</taxon>
        <taxon>Saprolegniomycetes</taxon>
        <taxon>Saprolegniales</taxon>
        <taxon>Verrucalvaceae</taxon>
        <taxon>Aphanomyces</taxon>
    </lineage>
</organism>
<evidence type="ECO:0000313" key="4">
    <source>
        <dbReference type="EMBL" id="ETV77732.1"/>
    </source>
</evidence>
<dbReference type="InterPro" id="IPR036412">
    <property type="entry name" value="HAD-like_sf"/>
</dbReference>
<dbReference type="InterPro" id="IPR004274">
    <property type="entry name" value="FCP1_dom"/>
</dbReference>
<evidence type="ECO:0000256" key="2">
    <source>
        <dbReference type="SAM" id="MobiDB-lite"/>
    </source>
</evidence>
<comment type="function">
    <text evidence="1">Essential component of the TIM23 complex, a complex that mediates the translocation of transit peptide-containing proteins across the mitochondrial inner membrane.</text>
</comment>
<evidence type="ECO:0000259" key="3">
    <source>
        <dbReference type="PROSITE" id="PS50969"/>
    </source>
</evidence>
<dbReference type="SUPFAM" id="SSF56784">
    <property type="entry name" value="HAD-like"/>
    <property type="match status" value="1"/>
</dbReference>
<dbReference type="SMART" id="SM00577">
    <property type="entry name" value="CPDc"/>
    <property type="match status" value="1"/>
</dbReference>
<feature type="compositionally biased region" description="Polar residues" evidence="2">
    <location>
        <begin position="70"/>
        <end position="79"/>
    </location>
</feature>
<dbReference type="RefSeq" id="XP_009832842.1">
    <property type="nucleotide sequence ID" value="XM_009834540.1"/>
</dbReference>
<dbReference type="Gene3D" id="3.40.50.1000">
    <property type="entry name" value="HAD superfamily/HAD-like"/>
    <property type="match status" value="1"/>
</dbReference>
<dbReference type="CDD" id="cd07521">
    <property type="entry name" value="HAD_FCP1-like"/>
    <property type="match status" value="1"/>
</dbReference>
<proteinExistence type="inferred from homology"/>
<dbReference type="STRING" id="112090.W4GDG7"/>
<dbReference type="EMBL" id="KI913132">
    <property type="protein sequence ID" value="ETV77733.1"/>
    <property type="molecule type" value="Genomic_DNA"/>
</dbReference>
<dbReference type="AlphaFoldDB" id="W4GDG7"/>
<reference evidence="4" key="1">
    <citation type="submission" date="2013-12" db="EMBL/GenBank/DDBJ databases">
        <title>The Genome Sequence of Aphanomyces astaci APO3.</title>
        <authorList>
            <consortium name="The Broad Institute Genomics Platform"/>
            <person name="Russ C."/>
            <person name="Tyler B."/>
            <person name="van West P."/>
            <person name="Dieguez-Uribeondo J."/>
            <person name="Young S.K."/>
            <person name="Zeng Q."/>
            <person name="Gargeya S."/>
            <person name="Fitzgerald M."/>
            <person name="Abouelleil A."/>
            <person name="Alvarado L."/>
            <person name="Chapman S.B."/>
            <person name="Gainer-Dewar J."/>
            <person name="Goldberg J."/>
            <person name="Griggs A."/>
            <person name="Gujja S."/>
            <person name="Hansen M."/>
            <person name="Howarth C."/>
            <person name="Imamovic A."/>
            <person name="Ireland A."/>
            <person name="Larimer J."/>
            <person name="McCowan C."/>
            <person name="Murphy C."/>
            <person name="Pearson M."/>
            <person name="Poon T.W."/>
            <person name="Priest M."/>
            <person name="Roberts A."/>
            <person name="Saif S."/>
            <person name="Shea T."/>
            <person name="Sykes S."/>
            <person name="Wortman J."/>
            <person name="Nusbaum C."/>
            <person name="Birren B."/>
        </authorList>
    </citation>
    <scope>NUCLEOTIDE SEQUENCE [LARGE SCALE GENOMIC DNA]</scope>
    <source>
        <strain evidence="4">APO3</strain>
    </source>
</reference>
<dbReference type="InterPro" id="IPR050365">
    <property type="entry name" value="TIM50"/>
</dbReference>
<keyword evidence="1" id="KW-0496">Mitochondrion</keyword>
<evidence type="ECO:0000256" key="1">
    <source>
        <dbReference type="RuleBase" id="RU365079"/>
    </source>
</evidence>
<feature type="domain" description="FCP1 homology" evidence="3">
    <location>
        <begin position="239"/>
        <end position="402"/>
    </location>
</feature>
<keyword evidence="1" id="KW-0809">Transit peptide</keyword>
<keyword evidence="1" id="KW-0811">Translocation</keyword>
<dbReference type="InterPro" id="IPR023214">
    <property type="entry name" value="HAD_sf"/>
</dbReference>
<gene>
    <name evidence="4" type="ORF">H257_08592</name>
</gene>
<feature type="region of interest" description="Disordered" evidence="2">
    <location>
        <begin position="34"/>
        <end position="79"/>
    </location>
</feature>
<dbReference type="Pfam" id="PF03031">
    <property type="entry name" value="NIF"/>
    <property type="match status" value="1"/>
</dbReference>
<sequence>MSGSTMDRWVDRAWSNIMGVFGRSTLSPAPTVPLARRASASQSPSISCTDPRCRRSMPSSSHSRRPHSRNTSTPMPSSLIQLPRCDEFQTLRTYDIDRSVHHARRYPRFTFVMDEHPIRSLEPTIGPTTGTLLHLVAHLVEQVDRAITAGEITTTDHGRNWINRLHAQILVSLHGPSRLGNGPSSAAAVRDIHTALQAQLDSRDIVLVAIWQDWYALEWRRILHLASMSKPPSLSALPPTRPKKLLVLDLDRTLWFRSYRPFDTADFVAVYQLPQTQVTSSIYVSIRPGAQFLLDSVAPFYDIAVFTASDRKCTDDLVDLLDVKRLIQYRLYRDICTTDTTNTNVLRKDLSVTGRPVTDVIVVDDNPIAWTGWLANTVVCKPYIGSNRDVEMYSLTHKLLALYDVADVRVHVAPLSTSTSQVA</sequence>
<dbReference type="GO" id="GO:0015031">
    <property type="term" value="P:protein transport"/>
    <property type="evidence" value="ECO:0007669"/>
    <property type="project" value="UniProtKB-KW"/>
</dbReference>
<dbReference type="PROSITE" id="PS50969">
    <property type="entry name" value="FCP1"/>
    <property type="match status" value="1"/>
</dbReference>
<dbReference type="RefSeq" id="XP_009832843.1">
    <property type="nucleotide sequence ID" value="XM_009834541.1"/>
</dbReference>
<comment type="subunit">
    <text evidence="1">Component of the TIM23 complex.</text>
</comment>
<dbReference type="PANTHER" id="PTHR12210">
    <property type="entry name" value="DULLARD PROTEIN PHOSPHATASE"/>
    <property type="match status" value="1"/>
</dbReference>
<name>W4GDG7_APHAT</name>
<feature type="compositionally biased region" description="Polar residues" evidence="2">
    <location>
        <begin position="39"/>
        <end position="48"/>
    </location>
</feature>
<dbReference type="OrthoDB" id="277011at2759"/>
<dbReference type="VEuPathDB" id="FungiDB:H257_08592"/>
<dbReference type="EMBL" id="KI913132">
    <property type="protein sequence ID" value="ETV77732.1"/>
    <property type="molecule type" value="Genomic_DNA"/>
</dbReference>
<keyword evidence="1" id="KW-0653">Protein transport</keyword>
<protein>
    <recommendedName>
        <fullName evidence="1">Mitochondrial import inner membrane translocase subunit TIM50</fullName>
    </recommendedName>
</protein>
<accession>W4GDG7</accession>
<dbReference type="GeneID" id="20810588"/>
<comment type="subcellular location">
    <subcellularLocation>
        <location evidence="1">Mitochondrion inner membrane</location>
        <topology evidence="1">Single-pass membrane protein</topology>
    </subcellularLocation>
</comment>